<reference evidence="4" key="2">
    <citation type="submission" date="2021-05" db="EMBL/GenBank/DDBJ databases">
        <authorList>
            <person name="Pain A."/>
        </authorList>
    </citation>
    <scope>NUCLEOTIDE SEQUENCE</scope>
    <source>
        <strain evidence="4">1802A</strain>
    </source>
</reference>
<feature type="region of interest" description="Disordered" evidence="1">
    <location>
        <begin position="593"/>
        <end position="618"/>
    </location>
</feature>
<evidence type="ECO:0000313" key="5">
    <source>
        <dbReference type="Proteomes" id="UP001195914"/>
    </source>
</evidence>
<keyword evidence="5" id="KW-1185">Reference proteome</keyword>
<dbReference type="AlphaFoldDB" id="A0AAD9LHV3"/>
<feature type="signal peptide" evidence="2">
    <location>
        <begin position="1"/>
        <end position="26"/>
    </location>
</feature>
<feature type="region of interest" description="Disordered" evidence="1">
    <location>
        <begin position="24"/>
        <end position="43"/>
    </location>
</feature>
<reference evidence="4" key="1">
    <citation type="journal article" date="2014" name="Nucleic Acids Res.">
        <title>The evolutionary dynamics of variant antigen genes in Babesia reveal a history of genomic innovation underlying host-parasite interaction.</title>
        <authorList>
            <person name="Jackson A.P."/>
            <person name="Otto T.D."/>
            <person name="Darby A."/>
            <person name="Ramaprasad A."/>
            <person name="Xia D."/>
            <person name="Echaide I.E."/>
            <person name="Farber M."/>
            <person name="Gahlot S."/>
            <person name="Gamble J."/>
            <person name="Gupta D."/>
            <person name="Gupta Y."/>
            <person name="Jackson L."/>
            <person name="Malandrin L."/>
            <person name="Malas T.B."/>
            <person name="Moussa E."/>
            <person name="Nair M."/>
            <person name="Reid A.J."/>
            <person name="Sanders M."/>
            <person name="Sharma J."/>
            <person name="Tracey A."/>
            <person name="Quail M.A."/>
            <person name="Weir W."/>
            <person name="Wastling J.M."/>
            <person name="Hall N."/>
            <person name="Willadsen P."/>
            <person name="Lingelbach K."/>
            <person name="Shiels B."/>
            <person name="Tait A."/>
            <person name="Berriman M."/>
            <person name="Allred D.R."/>
            <person name="Pain A."/>
        </authorList>
    </citation>
    <scope>NUCLEOTIDE SEQUENCE</scope>
    <source>
        <strain evidence="4">1802A</strain>
    </source>
</reference>
<feature type="region of interest" description="Disordered" evidence="1">
    <location>
        <begin position="378"/>
        <end position="401"/>
    </location>
</feature>
<feature type="region of interest" description="Disordered" evidence="1">
    <location>
        <begin position="632"/>
        <end position="677"/>
    </location>
</feature>
<dbReference type="EMBL" id="JAHBMH010000044">
    <property type="protein sequence ID" value="KAK1936127.1"/>
    <property type="molecule type" value="Genomic_DNA"/>
</dbReference>
<dbReference type="Pfam" id="PF11641">
    <property type="entry name" value="Antigen_Bd37"/>
    <property type="match status" value="1"/>
</dbReference>
<feature type="chain" id="PRO_5042180460" evidence="2">
    <location>
        <begin position="27"/>
        <end position="849"/>
    </location>
</feature>
<dbReference type="Gene3D" id="1.10.4170.10">
    <property type="entry name" value="Glycosylphosphatidylinositol-anchored merozoite surface protein"/>
    <property type="match status" value="1"/>
</dbReference>
<gene>
    <name evidence="4" type="ORF">X943_001544</name>
</gene>
<dbReference type="InterPro" id="IPR021669">
    <property type="entry name" value="Bd37_core"/>
</dbReference>
<organism evidence="4 5">
    <name type="scientific">Babesia divergens</name>
    <dbReference type="NCBI Taxonomy" id="32595"/>
    <lineage>
        <taxon>Eukaryota</taxon>
        <taxon>Sar</taxon>
        <taxon>Alveolata</taxon>
        <taxon>Apicomplexa</taxon>
        <taxon>Aconoidasida</taxon>
        <taxon>Piroplasmida</taxon>
        <taxon>Babesiidae</taxon>
        <taxon>Babesia</taxon>
    </lineage>
</organism>
<name>A0AAD9LHV3_BABDI</name>
<evidence type="ECO:0000256" key="2">
    <source>
        <dbReference type="SAM" id="SignalP"/>
    </source>
</evidence>
<evidence type="ECO:0000256" key="1">
    <source>
        <dbReference type="SAM" id="MobiDB-lite"/>
    </source>
</evidence>
<feature type="compositionally biased region" description="Low complexity" evidence="1">
    <location>
        <begin position="660"/>
        <end position="677"/>
    </location>
</feature>
<dbReference type="Proteomes" id="UP001195914">
    <property type="component" value="Unassembled WGS sequence"/>
</dbReference>
<proteinExistence type="predicted"/>
<feature type="domain" description="Bd37 core" evidence="3">
    <location>
        <begin position="267"/>
        <end position="373"/>
    </location>
</feature>
<keyword evidence="2" id="KW-0732">Signal</keyword>
<dbReference type="InterPro" id="IPR038272">
    <property type="entry name" value="Bd37_core_sf"/>
</dbReference>
<feature type="compositionally biased region" description="Polar residues" evidence="1">
    <location>
        <begin position="593"/>
        <end position="602"/>
    </location>
</feature>
<accession>A0AAD9LHV3</accession>
<comment type="caution">
    <text evidence="4">The sequence shown here is derived from an EMBL/GenBank/DDBJ whole genome shotgun (WGS) entry which is preliminary data.</text>
</comment>
<protein>
    <submittedName>
        <fullName evidence="4">Secreted antigen 1</fullName>
    </submittedName>
</protein>
<evidence type="ECO:0000259" key="3">
    <source>
        <dbReference type="Pfam" id="PF11641"/>
    </source>
</evidence>
<evidence type="ECO:0000313" key="4">
    <source>
        <dbReference type="EMBL" id="KAK1936127.1"/>
    </source>
</evidence>
<sequence length="849" mass="96615">MKLSGILRVLAPFFLAFAYQGQPVSCGKTDTPEKSSERSSTANTVEISEKIPVASYSDASVPVMEPGLVFEDSSWHDSQLASTVLFIKEFCKEINAKKFGIRIPDDKYEDLNKACGYVSSYLQFFIWPFVPKYYGPGIATEREEIPRTLYQGTLNPEKFEVYLKWLVKHIPEIRVSLKHMYNESIKLSEEQLMTETSVGPLKYGFVCVGNKWFDIVKYELQPATRRVSVSLQLLKSYLEEIPVDREFETIMREFEEERKAKQEGRLKRIAEQSRNLVKRLSKSDATFSLEDMTIFLGILGGNADVDPEAVQQIGKRIHAYLGSLGIHGHDAKSTLENLIEKIDEYVMDLSPSSGQLPNEEDASVKDFEAILKKLEQNSPAGKLAPPGEPSTEPAEATVKPHLESASSSKSCLVFHNSTWDDSQLASAVLFLEEFCKGVNAKKFNGKFSEAYYEDFSRACIYLSFKLESVTNHFTPTYGPGSASERKEIPEGMYENALRPEDFKLYVEWLNKNIPAIMDSMISMYYESTKLGERQLQTESSTGPLKYGFVYDGYWWGEIISWLPEDIYADPTFLEALKDFHNCLGKILKSPSEESTMDSQVYDGSSKEPDNANTPELPTNLDEFTVLSRVIEDDTEGPSSVNVPEISENPKESPVESQAVEKPSQEPSSSEPSAPVTESRLVFEQPTWDGSHFASAIFFLDEFCWDVEDDRFSTQISSDNFKQLFKACSKLSYYLVPFSRSLMRSNVHANPYKDVLKPEKFKDYAEWLVKNLPKIRQSYIKMHESVKLTRKYLKGSPLSRSVKYDYLIKDGLWRELMSRMISTRYTAPKISLYLKDLRKCLKDVLASSRK</sequence>